<dbReference type="GO" id="GO:0005886">
    <property type="term" value="C:plasma membrane"/>
    <property type="evidence" value="ECO:0007669"/>
    <property type="project" value="UniProtKB-SubCell"/>
</dbReference>
<feature type="transmembrane region" description="Helical" evidence="6">
    <location>
        <begin position="253"/>
        <end position="274"/>
    </location>
</feature>
<proteinExistence type="predicted"/>
<evidence type="ECO:0000256" key="6">
    <source>
        <dbReference type="SAM" id="Phobius"/>
    </source>
</evidence>
<dbReference type="PIRSF" id="PIRSF035875">
    <property type="entry name" value="RNase_BN"/>
    <property type="match status" value="1"/>
</dbReference>
<dbReference type="AlphaFoldDB" id="A0A521CJ08"/>
<evidence type="ECO:0000256" key="2">
    <source>
        <dbReference type="ARBA" id="ARBA00022475"/>
    </source>
</evidence>
<dbReference type="InterPro" id="IPR017039">
    <property type="entry name" value="Virul_fac_BrkB"/>
</dbReference>
<evidence type="ECO:0000313" key="7">
    <source>
        <dbReference type="EMBL" id="SMO59429.1"/>
    </source>
</evidence>
<name>A0A521CJ08_9SPHI</name>
<feature type="transmembrane region" description="Helical" evidence="6">
    <location>
        <begin position="218"/>
        <end position="241"/>
    </location>
</feature>
<dbReference type="EMBL" id="FXSZ01000004">
    <property type="protein sequence ID" value="SMO59429.1"/>
    <property type="molecule type" value="Genomic_DNA"/>
</dbReference>
<dbReference type="NCBIfam" id="TIGR00765">
    <property type="entry name" value="yihY_not_rbn"/>
    <property type="match status" value="1"/>
</dbReference>
<accession>A0A521CJ08</accession>
<feature type="transmembrane region" description="Helical" evidence="6">
    <location>
        <begin position="183"/>
        <end position="206"/>
    </location>
</feature>
<reference evidence="7 8" key="1">
    <citation type="submission" date="2017-05" db="EMBL/GenBank/DDBJ databases">
        <authorList>
            <person name="Varghese N."/>
            <person name="Submissions S."/>
        </authorList>
    </citation>
    <scope>NUCLEOTIDE SEQUENCE [LARGE SCALE GENOMIC DNA]</scope>
    <source>
        <strain evidence="7 8">DSM 21342</strain>
    </source>
</reference>
<comment type="subcellular location">
    <subcellularLocation>
        <location evidence="1">Cell membrane</location>
        <topology evidence="1">Multi-pass membrane protein</topology>
    </subcellularLocation>
</comment>
<dbReference type="PANTHER" id="PTHR30213:SF1">
    <property type="entry name" value="INNER MEMBRANE PROTEIN YHJD"/>
    <property type="match status" value="1"/>
</dbReference>
<dbReference type="RefSeq" id="WP_142603054.1">
    <property type="nucleotide sequence ID" value="NZ_FXSZ01000004.1"/>
</dbReference>
<evidence type="ECO:0000313" key="8">
    <source>
        <dbReference type="Proteomes" id="UP000315971"/>
    </source>
</evidence>
<evidence type="ECO:0000256" key="3">
    <source>
        <dbReference type="ARBA" id="ARBA00022692"/>
    </source>
</evidence>
<organism evidence="7 8">
    <name type="scientific">Solitalea koreensis</name>
    <dbReference type="NCBI Taxonomy" id="543615"/>
    <lineage>
        <taxon>Bacteria</taxon>
        <taxon>Pseudomonadati</taxon>
        <taxon>Bacteroidota</taxon>
        <taxon>Sphingobacteriia</taxon>
        <taxon>Sphingobacteriales</taxon>
        <taxon>Sphingobacteriaceae</taxon>
        <taxon>Solitalea</taxon>
    </lineage>
</organism>
<evidence type="ECO:0000256" key="1">
    <source>
        <dbReference type="ARBA" id="ARBA00004651"/>
    </source>
</evidence>
<dbReference type="Proteomes" id="UP000315971">
    <property type="component" value="Unassembled WGS sequence"/>
</dbReference>
<gene>
    <name evidence="7" type="ORF">SAMN06265350_104121</name>
</gene>
<keyword evidence="4 6" id="KW-1133">Transmembrane helix</keyword>
<feature type="transmembrane region" description="Helical" evidence="6">
    <location>
        <begin position="140"/>
        <end position="163"/>
    </location>
</feature>
<dbReference type="OrthoDB" id="9797028at2"/>
<dbReference type="Pfam" id="PF03631">
    <property type="entry name" value="Virul_fac_BrkB"/>
    <property type="match status" value="1"/>
</dbReference>
<keyword evidence="2" id="KW-1003">Cell membrane</keyword>
<keyword evidence="3 6" id="KW-0812">Transmembrane</keyword>
<feature type="transmembrane region" description="Helical" evidence="6">
    <location>
        <begin position="32"/>
        <end position="55"/>
    </location>
</feature>
<protein>
    <submittedName>
        <fullName evidence="7">Membrane protein</fullName>
    </submittedName>
</protein>
<evidence type="ECO:0000256" key="4">
    <source>
        <dbReference type="ARBA" id="ARBA00022989"/>
    </source>
</evidence>
<dbReference type="PANTHER" id="PTHR30213">
    <property type="entry name" value="INNER MEMBRANE PROTEIN YHJD"/>
    <property type="match status" value="1"/>
</dbReference>
<evidence type="ECO:0000256" key="5">
    <source>
        <dbReference type="ARBA" id="ARBA00023136"/>
    </source>
</evidence>
<keyword evidence="5 6" id="KW-0472">Membrane</keyword>
<keyword evidence="8" id="KW-1185">Reference proteome</keyword>
<sequence length="311" mass="34651">MKSNYLTNIWRLLKQTGIEFIDDKVMKLSASLAYYTIFSLPPMLVIIISLCDIFYGKAALEGSIYHQIREFVGDKAALTIQDIIRNVSLSHSSSKATIVGVITLFIGATGAFGEIQDSINQIWGLKAKSNKGKRGWLKVLINRAVSFSMVISLGFILLVSLLLNGFIDAFLTRLNSYFPYMEIYIVYMVNLALTFSITSVLFAIIFKVLPDARIKWKDVIVGAIVTAVLFMAGKFAISYYISSSAISTAYGAAGSAIVILLWVYYSSVILYLGAEFTQVYAQIFGSDLEPNEYAVWIVHRDVETPHKKFAE</sequence>